<feature type="transmembrane region" description="Helical" evidence="1">
    <location>
        <begin position="377"/>
        <end position="394"/>
    </location>
</feature>
<keyword evidence="1" id="KW-0472">Membrane</keyword>
<keyword evidence="1" id="KW-1133">Transmembrane helix</keyword>
<name>A0A3D9HBI2_9FLAO</name>
<feature type="transmembrane region" description="Helical" evidence="1">
    <location>
        <begin position="12"/>
        <end position="29"/>
    </location>
</feature>
<proteinExistence type="predicted"/>
<dbReference type="Proteomes" id="UP000256980">
    <property type="component" value="Unassembled WGS sequence"/>
</dbReference>
<dbReference type="AlphaFoldDB" id="A0A3D9HBI2"/>
<evidence type="ECO:0000313" key="3">
    <source>
        <dbReference type="Proteomes" id="UP000256980"/>
    </source>
</evidence>
<comment type="caution">
    <text evidence="2">The sequence shown here is derived from an EMBL/GenBank/DDBJ whole genome shotgun (WGS) entry which is preliminary data.</text>
</comment>
<reference evidence="2 3" key="1">
    <citation type="submission" date="2018-07" db="EMBL/GenBank/DDBJ databases">
        <title>Genomic Encyclopedia of Type Strains, Phase III (KMG-III): the genomes of soil and plant-associated and newly described type strains.</title>
        <authorList>
            <person name="Whitman W."/>
        </authorList>
    </citation>
    <scope>NUCLEOTIDE SEQUENCE [LARGE SCALE GENOMIC DNA]</scope>
    <source>
        <strain evidence="2 3">CECT 7946</strain>
    </source>
</reference>
<keyword evidence="1" id="KW-0812">Transmembrane</keyword>
<evidence type="ECO:0008006" key="4">
    <source>
        <dbReference type="Google" id="ProtNLM"/>
    </source>
</evidence>
<feature type="transmembrane region" description="Helical" evidence="1">
    <location>
        <begin position="200"/>
        <end position="222"/>
    </location>
</feature>
<feature type="transmembrane region" description="Helical" evidence="1">
    <location>
        <begin position="349"/>
        <end position="371"/>
    </location>
</feature>
<gene>
    <name evidence="2" type="ORF">DFQ10_101605</name>
</gene>
<feature type="transmembrane region" description="Helical" evidence="1">
    <location>
        <begin position="59"/>
        <end position="77"/>
    </location>
</feature>
<feature type="transmembrane region" description="Helical" evidence="1">
    <location>
        <begin position="157"/>
        <end position="179"/>
    </location>
</feature>
<accession>A0A3D9HBI2</accession>
<keyword evidence="3" id="KW-1185">Reference proteome</keyword>
<protein>
    <recommendedName>
        <fullName evidence="4">Mannosyltransferase</fullName>
    </recommendedName>
</protein>
<feature type="transmembrane region" description="Helical" evidence="1">
    <location>
        <begin position="286"/>
        <end position="308"/>
    </location>
</feature>
<evidence type="ECO:0000313" key="2">
    <source>
        <dbReference type="EMBL" id="RED46829.1"/>
    </source>
</evidence>
<sequence length="472" mass="54327">MIAIWKYHKIPVLFFIASCILYLWFAYSITRLQTAQLLILYVALFVFAYKIIKSSGFNFRLLVVFSIIFRLLFLFAIPNLSQDFYRFIWDGQMILSGLNPYLSTPDFQMEQGILTNFPNQVELHNGMGSLSASHFTNYPPINQLCFVLANLFPGTSILSSVIGLRLIIIAADIGTLYFGKKLLERLKLPSNKIFWYILNPFIIIELTGNLHFEGVMIFFLVWSLYVLHIGKWKWAAVIMAFSISVKLIPLMLLPLFFGYFKKDVKFKEPDAINGELSKSKVTVNNLLKLIVFYAITGLTSILLFIPFFSMEFITNYTKTVGLWFGNFEFNASIYYLTRSIGYAITGYNEIAIIGKILPIISILIILGFTFFKQNDSIAKLISSMLLVLTLYLFLSTTVHPWYIATLVFFSVFTNYKYPLVWSIVIVLSYLAYSNTENSENLWIIALEYTIVFSVFIWEVFSKKSQLSKLASN</sequence>
<feature type="transmembrane region" description="Helical" evidence="1">
    <location>
        <begin position="441"/>
        <end position="460"/>
    </location>
</feature>
<evidence type="ECO:0000256" key="1">
    <source>
        <dbReference type="SAM" id="Phobius"/>
    </source>
</evidence>
<feature type="transmembrane region" description="Helical" evidence="1">
    <location>
        <begin position="401"/>
        <end position="429"/>
    </location>
</feature>
<feature type="transmembrane region" description="Helical" evidence="1">
    <location>
        <begin position="234"/>
        <end position="257"/>
    </location>
</feature>
<dbReference type="EMBL" id="QRDV01000001">
    <property type="protein sequence ID" value="RED46829.1"/>
    <property type="molecule type" value="Genomic_DNA"/>
</dbReference>
<organism evidence="2 3">
    <name type="scientific">Winogradskyella eximia</name>
    <dbReference type="NCBI Taxonomy" id="262006"/>
    <lineage>
        <taxon>Bacteria</taxon>
        <taxon>Pseudomonadati</taxon>
        <taxon>Bacteroidota</taxon>
        <taxon>Flavobacteriia</taxon>
        <taxon>Flavobacteriales</taxon>
        <taxon>Flavobacteriaceae</taxon>
        <taxon>Winogradskyella</taxon>
    </lineage>
</organism>
<feature type="transmembrane region" description="Helical" evidence="1">
    <location>
        <begin position="35"/>
        <end position="52"/>
    </location>
</feature>
<dbReference type="Pfam" id="PF26314">
    <property type="entry name" value="MptA_B_family"/>
    <property type="match status" value="1"/>
</dbReference>